<reference evidence="10 11" key="1">
    <citation type="submission" date="2012-08" db="EMBL/GenBank/DDBJ databases">
        <title>Oryza genome evolution.</title>
        <authorList>
            <person name="Wing R.A."/>
        </authorList>
    </citation>
    <scope>NUCLEOTIDE SEQUENCE</scope>
</reference>
<evidence type="ECO:0000256" key="3">
    <source>
        <dbReference type="ARBA" id="ARBA00022737"/>
    </source>
</evidence>
<dbReference type="Gene3D" id="3.30.1740.10">
    <property type="entry name" value="Zinc finger, PARP-type"/>
    <property type="match status" value="3"/>
</dbReference>
<dbReference type="GO" id="GO:0005634">
    <property type="term" value="C:nucleus"/>
    <property type="evidence" value="ECO:0007669"/>
    <property type="project" value="UniProtKB-SubCell"/>
</dbReference>
<dbReference type="Proteomes" id="UP000032180">
    <property type="component" value="Chromosome 1"/>
</dbReference>
<dbReference type="FunFam" id="3.30.1740.10:FF:000006">
    <property type="entry name" value="Poly [ADP-ribose] polymerase"/>
    <property type="match status" value="3"/>
</dbReference>
<evidence type="ECO:0000313" key="10">
    <source>
        <dbReference type="EnsemblPlants" id="LPERR01G25810.2"/>
    </source>
</evidence>
<proteinExistence type="predicted"/>
<evidence type="ECO:0000256" key="1">
    <source>
        <dbReference type="ARBA" id="ARBA00004123"/>
    </source>
</evidence>
<comment type="subcellular location">
    <subcellularLocation>
        <location evidence="1">Nucleus</location>
    </subcellularLocation>
</comment>
<dbReference type="EnsemblPlants" id="LPERR01G25810.2">
    <property type="protein sequence ID" value="LPERR01G25810.2"/>
    <property type="gene ID" value="LPERR01G25810"/>
</dbReference>
<dbReference type="FunFam" id="3.40.50.1000:FF:000198">
    <property type="entry name" value="Bifunctional polynucleotide phosphatase/kinase"/>
    <property type="match status" value="1"/>
</dbReference>
<dbReference type="GO" id="GO:0046404">
    <property type="term" value="F:ATP-dependent polydeoxyribonucleotide 5'-hydroxyl-kinase activity"/>
    <property type="evidence" value="ECO:0007669"/>
    <property type="project" value="TreeGrafter"/>
</dbReference>
<dbReference type="Pfam" id="PF00645">
    <property type="entry name" value="zf-PARP"/>
    <property type="match status" value="3"/>
</dbReference>
<dbReference type="NCBIfam" id="TIGR01662">
    <property type="entry name" value="HAD-SF-IIIA"/>
    <property type="match status" value="1"/>
</dbReference>
<dbReference type="GO" id="GO:0008270">
    <property type="term" value="F:zinc ion binding"/>
    <property type="evidence" value="ECO:0007669"/>
    <property type="project" value="UniProtKB-KW"/>
</dbReference>
<protein>
    <recommendedName>
        <fullName evidence="9">PARP-type domain-containing protein</fullName>
    </recommendedName>
</protein>
<dbReference type="InterPro" id="IPR006549">
    <property type="entry name" value="HAD-SF_hydro_IIIA"/>
</dbReference>
<keyword evidence="2" id="KW-0479">Metal-binding</keyword>
<evidence type="ECO:0000259" key="9">
    <source>
        <dbReference type="PROSITE" id="PS50064"/>
    </source>
</evidence>
<dbReference type="STRING" id="77586.A0A0D9V5D7"/>
<dbReference type="GO" id="GO:0003690">
    <property type="term" value="F:double-stranded DNA binding"/>
    <property type="evidence" value="ECO:0007669"/>
    <property type="project" value="TreeGrafter"/>
</dbReference>
<dbReference type="Gene3D" id="3.40.50.1000">
    <property type="entry name" value="HAD superfamily/HAD-like"/>
    <property type="match status" value="1"/>
</dbReference>
<reference evidence="10" key="3">
    <citation type="submission" date="2015-04" db="UniProtKB">
        <authorList>
            <consortium name="EnsemblPlants"/>
        </authorList>
    </citation>
    <scope>IDENTIFICATION</scope>
</reference>
<dbReference type="InterPro" id="IPR036412">
    <property type="entry name" value="HAD-like_sf"/>
</dbReference>
<sequence>MSTTTTRTTKPAASAADDAKATVSVEYAKSGRSACKEEDREEIRELDKKRKSNQTAIGPTEESSPKKVKANLPSSGEGVAENATISIEYAKSGRSTCKVCSEGIAKGELRLGATARDPRGYDSTKWYHITCFPTSSHPLGPIKDIVGFDSIKEADREEVRELDKKHKRDQTAMGPTEESSPKKVKANLPSSGEGVAENATISIEYAKSGRSTCKVCREVITKGALRLGATARDPRGYDSTKWYHVACFPTSSHPLGPVEKVVGFDSIKEADRDEVRKLDKEEDREEVRALNKKHKRDQTGPTEESSTKKVKATLSSPAAGVAENASISVEYAKSGRSTCKGCSEIIASGALRLGATIRDPRGFDSTKWYHMTCFPASTYPAFTVENLMGFDSIKNQDCDKLREFEESHNRDGNVTGQLNEPSLKKEAVHSMEDSNGVENNLEGVKMLAGDKRAGPDATLPAHWKAFNTVIFREQDDGLQPSTKIAAFDFDGCLAKTSVRIVGADKWSLQYESIPEKLQILYNDGYKLVIFTNESNIERWKNKRQQAVDSKIGRLDKFIDRVKVFIACGLGKGKNIPDDPFRKPNTGMWWLMTEHFNSGLAVDMDKSFYVGDAAGRETDHSDADKEFAKAIGLKFHVPEDYFAEAANI</sequence>
<dbReference type="SMART" id="SM01336">
    <property type="entry name" value="zf-PARP"/>
    <property type="match status" value="3"/>
</dbReference>
<dbReference type="SUPFAM" id="SSF57716">
    <property type="entry name" value="Glucocorticoid receptor-like (DNA-binding domain)"/>
    <property type="match status" value="3"/>
</dbReference>
<keyword evidence="11" id="KW-1185">Reference proteome</keyword>
<reference evidence="11" key="2">
    <citation type="submission" date="2013-12" db="EMBL/GenBank/DDBJ databases">
        <authorList>
            <person name="Yu Y."/>
            <person name="Lee S."/>
            <person name="de Baynast K."/>
            <person name="Wissotski M."/>
            <person name="Liu L."/>
            <person name="Talag J."/>
            <person name="Goicoechea J."/>
            <person name="Angelova A."/>
            <person name="Jetty R."/>
            <person name="Kudrna D."/>
            <person name="Golser W."/>
            <person name="Rivera L."/>
            <person name="Zhang J."/>
            <person name="Wing R."/>
        </authorList>
    </citation>
    <scope>NUCLEOTIDE SEQUENCE</scope>
</reference>
<keyword evidence="6" id="KW-0238">DNA-binding</keyword>
<evidence type="ECO:0000256" key="6">
    <source>
        <dbReference type="ARBA" id="ARBA00023125"/>
    </source>
</evidence>
<keyword evidence="3" id="KW-0677">Repeat</keyword>
<feature type="region of interest" description="Disordered" evidence="8">
    <location>
        <begin position="1"/>
        <end position="76"/>
    </location>
</feature>
<name>A0A0D9V5D7_9ORYZ</name>
<feature type="domain" description="PARP-type" evidence="9">
    <location>
        <begin position="327"/>
        <end position="409"/>
    </location>
</feature>
<evidence type="ECO:0000256" key="4">
    <source>
        <dbReference type="ARBA" id="ARBA00022771"/>
    </source>
</evidence>
<feature type="domain" description="PARP-type" evidence="9">
    <location>
        <begin position="201"/>
        <end position="277"/>
    </location>
</feature>
<dbReference type="InterPro" id="IPR036957">
    <property type="entry name" value="Znf_PARP_sf"/>
</dbReference>
<dbReference type="NCBIfam" id="TIGR01664">
    <property type="entry name" value="DNA-3'-Pase"/>
    <property type="match status" value="1"/>
</dbReference>
<evidence type="ECO:0000256" key="8">
    <source>
        <dbReference type="SAM" id="MobiDB-lite"/>
    </source>
</evidence>
<feature type="region of interest" description="Disordered" evidence="8">
    <location>
        <begin position="157"/>
        <end position="192"/>
    </location>
</feature>
<dbReference type="PROSITE" id="PS50064">
    <property type="entry name" value="ZF_PARP_2"/>
    <property type="match status" value="3"/>
</dbReference>
<evidence type="ECO:0000256" key="7">
    <source>
        <dbReference type="ARBA" id="ARBA00023242"/>
    </source>
</evidence>
<organism evidence="10 11">
    <name type="scientific">Leersia perrieri</name>
    <dbReference type="NCBI Taxonomy" id="77586"/>
    <lineage>
        <taxon>Eukaryota</taxon>
        <taxon>Viridiplantae</taxon>
        <taxon>Streptophyta</taxon>
        <taxon>Embryophyta</taxon>
        <taxon>Tracheophyta</taxon>
        <taxon>Spermatophyta</taxon>
        <taxon>Magnoliopsida</taxon>
        <taxon>Liliopsida</taxon>
        <taxon>Poales</taxon>
        <taxon>Poaceae</taxon>
        <taxon>BOP clade</taxon>
        <taxon>Oryzoideae</taxon>
        <taxon>Oryzeae</taxon>
        <taxon>Oryzinae</taxon>
        <taxon>Leersia</taxon>
    </lineage>
</organism>
<evidence type="ECO:0000256" key="2">
    <source>
        <dbReference type="ARBA" id="ARBA00022723"/>
    </source>
</evidence>
<feature type="compositionally biased region" description="Basic and acidic residues" evidence="8">
    <location>
        <begin position="34"/>
        <end position="48"/>
    </location>
</feature>
<dbReference type="SUPFAM" id="SSF56784">
    <property type="entry name" value="HAD-like"/>
    <property type="match status" value="1"/>
</dbReference>
<dbReference type="InterPro" id="IPR013954">
    <property type="entry name" value="PNK3P"/>
</dbReference>
<dbReference type="Pfam" id="PF08645">
    <property type="entry name" value="PNK3P"/>
    <property type="match status" value="1"/>
</dbReference>
<dbReference type="PANTHER" id="PTHR12083:SF9">
    <property type="entry name" value="BIFUNCTIONAL POLYNUCLEOTIDE PHOSPHATASE_KINASE"/>
    <property type="match status" value="1"/>
</dbReference>
<dbReference type="GO" id="GO:0046403">
    <property type="term" value="F:polynucleotide 3'-phosphatase activity"/>
    <property type="evidence" value="ECO:0007669"/>
    <property type="project" value="TreeGrafter"/>
</dbReference>
<dbReference type="PANTHER" id="PTHR12083">
    <property type="entry name" value="BIFUNCTIONAL POLYNUCLEOTIDE PHOSPHATASE/KINASE"/>
    <property type="match status" value="1"/>
</dbReference>
<evidence type="ECO:0000256" key="5">
    <source>
        <dbReference type="ARBA" id="ARBA00022833"/>
    </source>
</evidence>
<feature type="compositionally biased region" description="Low complexity" evidence="8">
    <location>
        <begin position="1"/>
        <end position="25"/>
    </location>
</feature>
<evidence type="ECO:0000313" key="11">
    <source>
        <dbReference type="Proteomes" id="UP000032180"/>
    </source>
</evidence>
<dbReference type="eggNOG" id="KOG1037">
    <property type="taxonomic scope" value="Eukaryota"/>
</dbReference>
<feature type="region of interest" description="Disordered" evidence="8">
    <location>
        <begin position="275"/>
        <end position="315"/>
    </location>
</feature>
<keyword evidence="5" id="KW-0862">Zinc</keyword>
<keyword evidence="4" id="KW-0863">Zinc-finger</keyword>
<dbReference type="GO" id="GO:0006281">
    <property type="term" value="P:DNA repair"/>
    <property type="evidence" value="ECO:0007669"/>
    <property type="project" value="TreeGrafter"/>
</dbReference>
<feature type="domain" description="PARP-type" evidence="9">
    <location>
        <begin position="85"/>
        <end position="161"/>
    </location>
</feature>
<dbReference type="Gramene" id="LPERR01G25810.2">
    <property type="protein sequence ID" value="LPERR01G25810.2"/>
    <property type="gene ID" value="LPERR01G25810"/>
</dbReference>
<feature type="compositionally biased region" description="Basic and acidic residues" evidence="8">
    <location>
        <begin position="275"/>
        <end position="289"/>
    </location>
</feature>
<dbReference type="AlphaFoldDB" id="A0A0D9V5D7"/>
<keyword evidence="7" id="KW-0539">Nucleus</keyword>
<dbReference type="InterPro" id="IPR001510">
    <property type="entry name" value="Znf_PARP"/>
</dbReference>
<dbReference type="InterPro" id="IPR023214">
    <property type="entry name" value="HAD_sf"/>
</dbReference>
<accession>A0A0D9V5D7</accession>
<dbReference type="eggNOG" id="KOG2134">
    <property type="taxonomic scope" value="Eukaryota"/>
</dbReference>
<dbReference type="InterPro" id="IPR006551">
    <property type="entry name" value="Polynucleotide_phosphatase"/>
</dbReference>